<dbReference type="PANTHER" id="PTHR12121:SF37">
    <property type="entry name" value="2',5'-PHOSPHODIESTERASE 12"/>
    <property type="match status" value="1"/>
</dbReference>
<dbReference type="PANTHER" id="PTHR12121">
    <property type="entry name" value="CARBON CATABOLITE REPRESSOR PROTEIN 4"/>
    <property type="match status" value="1"/>
</dbReference>
<feature type="domain" description="Endonuclease/exonuclease/phosphatase" evidence="1">
    <location>
        <begin position="113"/>
        <end position="224"/>
    </location>
</feature>
<dbReference type="GO" id="GO:0000175">
    <property type="term" value="F:3'-5'-RNA exonuclease activity"/>
    <property type="evidence" value="ECO:0007669"/>
    <property type="project" value="TreeGrafter"/>
</dbReference>
<name>A0A7R9F5S2_9NEOP</name>
<gene>
    <name evidence="2" type="ORF">TBIB3V08_LOCUS9625</name>
</gene>
<dbReference type="EMBL" id="OD568753">
    <property type="protein sequence ID" value="CAD7447309.1"/>
    <property type="molecule type" value="Genomic_DNA"/>
</dbReference>
<dbReference type="InterPro" id="IPR050410">
    <property type="entry name" value="CCR4/nocturin_mRNA_transcr"/>
</dbReference>
<dbReference type="InterPro" id="IPR036691">
    <property type="entry name" value="Endo/exonu/phosph_ase_sf"/>
</dbReference>
<reference evidence="2" key="1">
    <citation type="submission" date="2020-11" db="EMBL/GenBank/DDBJ databases">
        <authorList>
            <person name="Tran Van P."/>
        </authorList>
    </citation>
    <scope>NUCLEOTIDE SEQUENCE</scope>
</reference>
<dbReference type="GO" id="GO:0005739">
    <property type="term" value="C:mitochondrion"/>
    <property type="evidence" value="ECO:0007669"/>
    <property type="project" value="TreeGrafter"/>
</dbReference>
<dbReference type="Gene3D" id="3.60.10.10">
    <property type="entry name" value="Endonuclease/exonuclease/phosphatase"/>
    <property type="match status" value="1"/>
</dbReference>
<dbReference type="InterPro" id="IPR005135">
    <property type="entry name" value="Endo/exonuclease/phosphatase"/>
</dbReference>
<organism evidence="2">
    <name type="scientific">Timema bartmani</name>
    <dbReference type="NCBI Taxonomy" id="61472"/>
    <lineage>
        <taxon>Eukaryota</taxon>
        <taxon>Metazoa</taxon>
        <taxon>Ecdysozoa</taxon>
        <taxon>Arthropoda</taxon>
        <taxon>Hexapoda</taxon>
        <taxon>Insecta</taxon>
        <taxon>Pterygota</taxon>
        <taxon>Neoptera</taxon>
        <taxon>Polyneoptera</taxon>
        <taxon>Phasmatodea</taxon>
        <taxon>Timematodea</taxon>
        <taxon>Timematoidea</taxon>
        <taxon>Timematidae</taxon>
        <taxon>Timema</taxon>
    </lineage>
</organism>
<protein>
    <recommendedName>
        <fullName evidence="1">Endonuclease/exonuclease/phosphatase domain-containing protein</fullName>
    </recommendedName>
</protein>
<accession>A0A7R9F5S2</accession>
<dbReference type="SUPFAM" id="SSF56219">
    <property type="entry name" value="DNase I-like"/>
    <property type="match status" value="1"/>
</dbReference>
<proteinExistence type="predicted"/>
<dbReference type="Pfam" id="PF03372">
    <property type="entry name" value="Exo_endo_phos"/>
    <property type="match status" value="1"/>
</dbReference>
<evidence type="ECO:0000259" key="1">
    <source>
        <dbReference type="Pfam" id="PF03372"/>
    </source>
</evidence>
<dbReference type="GO" id="GO:0000288">
    <property type="term" value="P:nuclear-transcribed mRNA catabolic process, deadenylation-dependent decay"/>
    <property type="evidence" value="ECO:0007669"/>
    <property type="project" value="TreeGrafter"/>
</dbReference>
<sequence length="236" mass="26200">MIPLGFKRGVCRPQLLWKTDFHGPLVRLVTVIPDLLSVSHIAQSTTDLLSVRQIAQSITDLLSVRQIAQSTTDLFSVRQIAQSITDLLSVRQIAQSITVCPVRERADPSTEKRVSMVLCGDFNSTPECGVYQLFTTQFVPEDCIDWKSKDDEAINELSLSHSLLLGSAYGTPAFTNFTAGFSGCLDYIFYQIDQLEITQVVPLPSIEDVTEHTALPSVVFPSDHVALVADLRWKPF</sequence>
<evidence type="ECO:0000313" key="2">
    <source>
        <dbReference type="EMBL" id="CAD7447309.1"/>
    </source>
</evidence>
<dbReference type="AlphaFoldDB" id="A0A7R9F5S2"/>